<name>A0ABP0E1H9_9PEZI</name>
<feature type="compositionally biased region" description="Polar residues" evidence="2">
    <location>
        <begin position="1"/>
        <end position="15"/>
    </location>
</feature>
<evidence type="ECO:0000313" key="4">
    <source>
        <dbReference type="Proteomes" id="UP001642502"/>
    </source>
</evidence>
<gene>
    <name evidence="3" type="primary">sge1</name>
    <name evidence="3" type="ORF">SEPCBS119000_006166</name>
</gene>
<dbReference type="PANTHER" id="PTHR28027">
    <property type="entry name" value="TRANSCRIPTIONAL REGULATOR MIT1"/>
    <property type="match status" value="1"/>
</dbReference>
<dbReference type="PANTHER" id="PTHR28027:SF2">
    <property type="entry name" value="TRANSCRIPTIONAL REGULATOR MIT1"/>
    <property type="match status" value="1"/>
</dbReference>
<accession>A0ABP0E1H9</accession>
<comment type="caution">
    <text evidence="3">The sequence shown here is derived from an EMBL/GenBank/DDBJ whole genome shotgun (WGS) entry which is preliminary data.</text>
</comment>
<dbReference type="InterPro" id="IPR018608">
    <property type="entry name" value="Gti1/Pac2"/>
</dbReference>
<organism evidence="3 4">
    <name type="scientific">Sporothrix epigloea</name>
    <dbReference type="NCBI Taxonomy" id="1892477"/>
    <lineage>
        <taxon>Eukaryota</taxon>
        <taxon>Fungi</taxon>
        <taxon>Dikarya</taxon>
        <taxon>Ascomycota</taxon>
        <taxon>Pezizomycotina</taxon>
        <taxon>Sordariomycetes</taxon>
        <taxon>Sordariomycetidae</taxon>
        <taxon>Ophiostomatales</taxon>
        <taxon>Ophiostomataceae</taxon>
        <taxon>Sporothrix</taxon>
    </lineage>
</organism>
<protein>
    <submittedName>
        <fullName evidence="3">Global transcription regulator sge1</fullName>
    </submittedName>
</protein>
<feature type="region of interest" description="Disordered" evidence="2">
    <location>
        <begin position="610"/>
        <end position="641"/>
    </location>
</feature>
<reference evidence="3 4" key="1">
    <citation type="submission" date="2024-01" db="EMBL/GenBank/DDBJ databases">
        <authorList>
            <person name="Allen C."/>
            <person name="Tagirdzhanova G."/>
        </authorList>
    </citation>
    <scope>NUCLEOTIDE SEQUENCE [LARGE SCALE GENOMIC DNA]</scope>
    <source>
        <strain evidence="3 4">CBS 119000</strain>
    </source>
</reference>
<dbReference type="Pfam" id="PF09729">
    <property type="entry name" value="Gti1_Pac2"/>
    <property type="match status" value="1"/>
</dbReference>
<evidence type="ECO:0000256" key="1">
    <source>
        <dbReference type="ARBA" id="ARBA00008359"/>
    </source>
</evidence>
<keyword evidence="4" id="KW-1185">Reference proteome</keyword>
<evidence type="ECO:0000256" key="2">
    <source>
        <dbReference type="SAM" id="MobiDB-lite"/>
    </source>
</evidence>
<proteinExistence type="inferred from homology"/>
<evidence type="ECO:0000313" key="3">
    <source>
        <dbReference type="EMBL" id="CAK7274430.1"/>
    </source>
</evidence>
<sequence>MASHNFSPYQLSGRFQNPMPAADSFSLEEDDEETTQHLSQTRGQLQLKLLRWSQSVLNGFSNGFSNGFAYGAANGFAYGVANGVANGSSFGTLNSNSAAEPRFVTPYQLNGLSASSNIGGTDMPGWLQAGQQAAVDYQGTTFQDGSSSSTESLQSTLANHEYQALTADEQAAHFVYDQPGFVGYDLIAPTAAGQLMPTSDFQQMPAVYQPAAPANYNSFTSMDLSSSALPDNGQSYGMMEQQLMTLMDAAYPLHSAAPAVTEDNELSVPAVVEPVALSSEALFAPVDSQQLAVVADELPVYAERFSSVSSDEELLAFVAASGGSLAAEDVPSMFEDGFPFVPMETDDILQPVPADNFSLPIIGDELDGGMELLREFVYGQPVIVDDSLPPTVDAAEAAVDNSPQPAVPDHIAAFFNNFGGSGEIVSANVVQVRDGFKGMLPASVLGSITTLDNKDARELSEQPIATVLKDALTVASKHVQSLHRMQQPLLSDDAIFDPAAVFQVLQVAPNHSAAVLGSDGLTLARTYLQNESAAKVVVRLVMDQQLALAQARPDGGFPVASGHVYVYKEGGPIRRWTDDRCWTPSRKGKNKFINIYREVKQLSPAERKEAAKAVNIRRRKPVPDGQDEQKKKQCQEANLAGKTEDIRHEPVTLDNCEKLLFVEPIELAFGSIAMDSAADDLVGPLTHCNNLLIHGLVKRTFKVQHDGDTFTVVNYYNIRDVLNSVISPLLL</sequence>
<feature type="region of interest" description="Disordered" evidence="2">
    <location>
        <begin position="1"/>
        <end position="40"/>
    </location>
</feature>
<dbReference type="EMBL" id="CAWUON010000142">
    <property type="protein sequence ID" value="CAK7274430.1"/>
    <property type="molecule type" value="Genomic_DNA"/>
</dbReference>
<dbReference type="Proteomes" id="UP001642502">
    <property type="component" value="Unassembled WGS sequence"/>
</dbReference>
<comment type="similarity">
    <text evidence="1">Belongs to the MIT1/WOR1 family.</text>
</comment>